<reference evidence="2" key="1">
    <citation type="journal article" date="2022" name="Front. Genet.">
        <title>Chromosome-Scale Assembly of the Dendrobium nobile Genome Provides Insights Into the Molecular Mechanism of the Biosynthesis of the Medicinal Active Ingredient of Dendrobium.</title>
        <authorList>
            <person name="Xu Q."/>
            <person name="Niu S.-C."/>
            <person name="Li K.-L."/>
            <person name="Zheng P.-J."/>
            <person name="Zhang X.-J."/>
            <person name="Jia Y."/>
            <person name="Liu Y."/>
            <person name="Niu Y.-X."/>
            <person name="Yu L.-H."/>
            <person name="Chen D.-F."/>
            <person name="Zhang G.-Q."/>
        </authorList>
    </citation>
    <scope>NUCLEOTIDE SEQUENCE</scope>
    <source>
        <tissue evidence="2">Leaf</tissue>
    </source>
</reference>
<feature type="region of interest" description="Disordered" evidence="1">
    <location>
        <begin position="1"/>
        <end position="21"/>
    </location>
</feature>
<comment type="caution">
    <text evidence="2">The sequence shown here is derived from an EMBL/GenBank/DDBJ whole genome shotgun (WGS) entry which is preliminary data.</text>
</comment>
<dbReference type="Proteomes" id="UP000829196">
    <property type="component" value="Unassembled WGS sequence"/>
</dbReference>
<evidence type="ECO:0000313" key="3">
    <source>
        <dbReference type="Proteomes" id="UP000829196"/>
    </source>
</evidence>
<evidence type="ECO:0000313" key="2">
    <source>
        <dbReference type="EMBL" id="KAI0503626.1"/>
    </source>
</evidence>
<evidence type="ECO:0000256" key="1">
    <source>
        <dbReference type="SAM" id="MobiDB-lite"/>
    </source>
</evidence>
<organism evidence="2 3">
    <name type="scientific">Dendrobium nobile</name>
    <name type="common">Orchid</name>
    <dbReference type="NCBI Taxonomy" id="94219"/>
    <lineage>
        <taxon>Eukaryota</taxon>
        <taxon>Viridiplantae</taxon>
        <taxon>Streptophyta</taxon>
        <taxon>Embryophyta</taxon>
        <taxon>Tracheophyta</taxon>
        <taxon>Spermatophyta</taxon>
        <taxon>Magnoliopsida</taxon>
        <taxon>Liliopsida</taxon>
        <taxon>Asparagales</taxon>
        <taxon>Orchidaceae</taxon>
        <taxon>Epidendroideae</taxon>
        <taxon>Malaxideae</taxon>
        <taxon>Dendrobiinae</taxon>
        <taxon>Dendrobium</taxon>
    </lineage>
</organism>
<sequence length="84" mass="9327">MLKTKGDKVEGDGTKTSRKVRIFDPSLQADQRPQDACYFSLPASKQKSNELLATASTTRSVVPLLSSPPPTLRRRRTVRWAAVI</sequence>
<keyword evidence="3" id="KW-1185">Reference proteome</keyword>
<feature type="compositionally biased region" description="Basic and acidic residues" evidence="1">
    <location>
        <begin position="1"/>
        <end position="15"/>
    </location>
</feature>
<proteinExistence type="predicted"/>
<dbReference type="AlphaFoldDB" id="A0A8T3B8C8"/>
<name>A0A8T3B8C8_DENNO</name>
<protein>
    <submittedName>
        <fullName evidence="2">Uncharacterized protein</fullName>
    </submittedName>
</protein>
<accession>A0A8T3B8C8</accession>
<dbReference type="EMBL" id="JAGYWB010000011">
    <property type="protein sequence ID" value="KAI0503626.1"/>
    <property type="molecule type" value="Genomic_DNA"/>
</dbReference>
<gene>
    <name evidence="2" type="ORF">KFK09_014560</name>
</gene>